<keyword evidence="1" id="KW-0001">2Fe-2S</keyword>
<keyword evidence="4" id="KW-0411">Iron-sulfur</keyword>
<dbReference type="AlphaFoldDB" id="A0A6C0DL36"/>
<dbReference type="InterPro" id="IPR036922">
    <property type="entry name" value="Rieske_2Fe-2S_sf"/>
</dbReference>
<evidence type="ECO:0000256" key="1">
    <source>
        <dbReference type="ARBA" id="ARBA00022714"/>
    </source>
</evidence>
<proteinExistence type="predicted"/>
<dbReference type="Pfam" id="PF00355">
    <property type="entry name" value="Rieske"/>
    <property type="match status" value="1"/>
</dbReference>
<dbReference type="GO" id="GO:0051537">
    <property type="term" value="F:2 iron, 2 sulfur cluster binding"/>
    <property type="evidence" value="ECO:0007669"/>
    <property type="project" value="UniProtKB-KW"/>
</dbReference>
<dbReference type="PROSITE" id="PS51296">
    <property type="entry name" value="RIESKE"/>
    <property type="match status" value="1"/>
</dbReference>
<dbReference type="Gene3D" id="2.102.10.10">
    <property type="entry name" value="Rieske [2Fe-2S] iron-sulphur domain"/>
    <property type="match status" value="1"/>
</dbReference>
<dbReference type="GO" id="GO:0046872">
    <property type="term" value="F:metal ion binding"/>
    <property type="evidence" value="ECO:0007669"/>
    <property type="project" value="UniProtKB-KW"/>
</dbReference>
<keyword evidence="3" id="KW-0408">Iron</keyword>
<organism evidence="6">
    <name type="scientific">viral metagenome</name>
    <dbReference type="NCBI Taxonomy" id="1070528"/>
    <lineage>
        <taxon>unclassified sequences</taxon>
        <taxon>metagenomes</taxon>
        <taxon>organismal metagenomes</taxon>
    </lineage>
</organism>
<dbReference type="SUPFAM" id="SSF50022">
    <property type="entry name" value="ISP domain"/>
    <property type="match status" value="1"/>
</dbReference>
<dbReference type="EMBL" id="MN739643">
    <property type="protein sequence ID" value="QHT17636.1"/>
    <property type="molecule type" value="Genomic_DNA"/>
</dbReference>
<protein>
    <recommendedName>
        <fullName evidence="5">Rieske domain-containing protein</fullName>
    </recommendedName>
</protein>
<evidence type="ECO:0000256" key="3">
    <source>
        <dbReference type="ARBA" id="ARBA00023004"/>
    </source>
</evidence>
<sequence>MYLKFFIIIINSVSCFILPQIVREWHVIGIDNNINKIKPYTFNIGKLPMVLWYNNNEPQSTINICKHLGATLNNGIINDGCLICPNHFTKYDKNNTVGNVISKNGLLWWSYKSYSKSPPTLFKMNNTCQSYIDINVNLVNVILEFVYSANIIKVNNVHNKYYFTEDLYNTKHRYYYKYPYILKGSINKNVNYLINFLPLDDNKTRIYITTNNNADNKIFIKYFLNNKLNNLKNYNNNNNLKNMMILKDESINNYMKKIYLTFDKYSFPNDFTVSNFYKYRQFY</sequence>
<evidence type="ECO:0000313" key="6">
    <source>
        <dbReference type="EMBL" id="QHT17636.1"/>
    </source>
</evidence>
<dbReference type="CDD" id="cd03467">
    <property type="entry name" value="Rieske"/>
    <property type="match status" value="1"/>
</dbReference>
<evidence type="ECO:0000256" key="4">
    <source>
        <dbReference type="ARBA" id="ARBA00023014"/>
    </source>
</evidence>
<evidence type="ECO:0000256" key="2">
    <source>
        <dbReference type="ARBA" id="ARBA00022723"/>
    </source>
</evidence>
<reference evidence="6" key="1">
    <citation type="journal article" date="2020" name="Nature">
        <title>Giant virus diversity and host interactions through global metagenomics.</title>
        <authorList>
            <person name="Schulz F."/>
            <person name="Roux S."/>
            <person name="Paez-Espino D."/>
            <person name="Jungbluth S."/>
            <person name="Walsh D.A."/>
            <person name="Denef V.J."/>
            <person name="McMahon K.D."/>
            <person name="Konstantinidis K.T."/>
            <person name="Eloe-Fadrosh E.A."/>
            <person name="Kyrpides N.C."/>
            <person name="Woyke T."/>
        </authorList>
    </citation>
    <scope>NUCLEOTIDE SEQUENCE</scope>
    <source>
        <strain evidence="6">GVMAG-M-3300023174-30</strain>
    </source>
</reference>
<name>A0A6C0DL36_9ZZZZ</name>
<dbReference type="InterPro" id="IPR017941">
    <property type="entry name" value="Rieske_2Fe-2S"/>
</dbReference>
<feature type="domain" description="Rieske" evidence="5">
    <location>
        <begin position="25"/>
        <end position="92"/>
    </location>
</feature>
<evidence type="ECO:0000259" key="5">
    <source>
        <dbReference type="PROSITE" id="PS51296"/>
    </source>
</evidence>
<keyword evidence="2" id="KW-0479">Metal-binding</keyword>
<accession>A0A6C0DL36</accession>